<organism>
    <name type="scientific">Solenopsis invicta</name>
    <name type="common">Red imported fire ant</name>
    <name type="synonym">Solenopsis wagneri</name>
    <dbReference type="NCBI Taxonomy" id="13686"/>
    <lineage>
        <taxon>Eukaryota</taxon>
        <taxon>Metazoa</taxon>
        <taxon>Ecdysozoa</taxon>
        <taxon>Arthropoda</taxon>
        <taxon>Hexapoda</taxon>
        <taxon>Insecta</taxon>
        <taxon>Pterygota</taxon>
        <taxon>Neoptera</taxon>
        <taxon>Endopterygota</taxon>
        <taxon>Hymenoptera</taxon>
        <taxon>Apocrita</taxon>
        <taxon>Aculeata</taxon>
        <taxon>Formicoidea</taxon>
        <taxon>Formicidae</taxon>
        <taxon>Myrmicinae</taxon>
        <taxon>Solenopsis</taxon>
    </lineage>
</organism>
<dbReference type="EMBL" id="GL763399">
    <property type="protein sequence ID" value="EFZ19710.1"/>
    <property type="molecule type" value="Genomic_DNA"/>
</dbReference>
<dbReference type="PANTHER" id="PTHR47326">
    <property type="entry name" value="TRANSPOSABLE ELEMENT TC3 TRANSPOSASE-LIKE PROTEIN"/>
    <property type="match status" value="1"/>
</dbReference>
<dbReference type="AlphaFoldDB" id="E9IIA2"/>
<proteinExistence type="predicted"/>
<evidence type="ECO:0000313" key="1">
    <source>
        <dbReference type="EMBL" id="EFZ19710.1"/>
    </source>
</evidence>
<gene>
    <name evidence="1" type="ORF">SINV_09617</name>
</gene>
<sequence length="245" mass="28417">MWNRVKSISQCGSIEINFNRICDPNFKQEPRNKKLRAHTAILISTIHRTIRRINKIGSVKNRAVLGRPKLATNPEKLLDVLQFFIENPLDSSRKVILINGLFLKWTRSDSARCDSPPTNYLDLSNSTNGKTLGIGRCEWWCAIGISPLKILKDNKFYLCRAHLVQELNKNNFDRRIEFCELMTKSIDEDPNFLSNIVFSDKATFQIHSNVNQHNCGFRSNVNSHWIEETHTHTHTHTQYPQKLNM</sequence>
<dbReference type="InterPro" id="IPR036397">
    <property type="entry name" value="RNaseH_sf"/>
</dbReference>
<protein>
    <submittedName>
        <fullName evidence="1">Uncharacterized protein</fullName>
    </submittedName>
</protein>
<dbReference type="HOGENOM" id="CLU_1134777_0_0_1"/>
<name>E9IIA2_SOLIN</name>
<reference evidence="1" key="1">
    <citation type="journal article" date="2011" name="Proc. Natl. Acad. Sci. U.S.A.">
        <title>The genome of the fire ant Solenopsis invicta.</title>
        <authorList>
            <person name="Wurm Y."/>
            <person name="Wang J."/>
            <person name="Riba-Grognuz O."/>
            <person name="Corona M."/>
            <person name="Nygaard S."/>
            <person name="Hunt B.G."/>
            <person name="Ingram K.K."/>
            <person name="Falquet L."/>
            <person name="Nipitwattanaphon M."/>
            <person name="Gotzek D."/>
            <person name="Dijkstra M.B."/>
            <person name="Oettler J."/>
            <person name="Comtesse F."/>
            <person name="Shih C.J."/>
            <person name="Wu W.J."/>
            <person name="Yang C.C."/>
            <person name="Thomas J."/>
            <person name="Beaudoing E."/>
            <person name="Pradervand S."/>
            <person name="Flegel V."/>
            <person name="Cook E.D."/>
            <person name="Fabbretti R."/>
            <person name="Stockinger H."/>
            <person name="Long L."/>
            <person name="Farmerie W.G."/>
            <person name="Oakey J."/>
            <person name="Boomsma J.J."/>
            <person name="Pamilo P."/>
            <person name="Yi S.V."/>
            <person name="Heinze J."/>
            <person name="Goodisman M.A."/>
            <person name="Farinelli L."/>
            <person name="Harshman K."/>
            <person name="Hulo N."/>
            <person name="Cerutti L."/>
            <person name="Xenarios I."/>
            <person name="Shoemaker D."/>
            <person name="Keller L."/>
        </authorList>
    </citation>
    <scope>NUCLEOTIDE SEQUENCE [LARGE SCALE GENOMIC DNA]</scope>
</reference>
<dbReference type="PANTHER" id="PTHR47326:SF1">
    <property type="entry name" value="HTH PSQ-TYPE DOMAIN-CONTAINING PROTEIN"/>
    <property type="match status" value="1"/>
</dbReference>
<accession>E9IIA2</accession>
<feature type="non-terminal residue" evidence="1">
    <location>
        <position position="245"/>
    </location>
</feature>
<dbReference type="Gene3D" id="3.30.420.10">
    <property type="entry name" value="Ribonuclease H-like superfamily/Ribonuclease H"/>
    <property type="match status" value="1"/>
</dbReference>
<dbReference type="GO" id="GO:0003676">
    <property type="term" value="F:nucleic acid binding"/>
    <property type="evidence" value="ECO:0007669"/>
    <property type="project" value="InterPro"/>
</dbReference>